<reference evidence="1 2" key="1">
    <citation type="submission" date="2017-02" db="EMBL/GenBank/DDBJ databases">
        <title>Ketogulonicigenium robustum SPU B003 Genome sequencing and assembly.</title>
        <authorList>
            <person name="Li Y."/>
            <person name="Liu L."/>
            <person name="Wang C."/>
            <person name="Zhang M."/>
            <person name="Zhang T."/>
            <person name="Zhang Y."/>
        </authorList>
    </citation>
    <scope>NUCLEOTIDE SEQUENCE [LARGE SCALE GENOMIC DNA]</scope>
    <source>
        <strain evidence="1 2">SPU_B003</strain>
    </source>
</reference>
<dbReference type="KEGG" id="kro:BVG79_01653"/>
<keyword evidence="2" id="KW-1185">Reference proteome</keyword>
<dbReference type="InterPro" id="IPR021466">
    <property type="entry name" value="Put_rhamnosyl_transferase"/>
</dbReference>
<dbReference type="EMBL" id="CP019937">
    <property type="protein sequence ID" value="ARO14997.1"/>
    <property type="molecule type" value="Genomic_DNA"/>
</dbReference>
<name>A0A1W6P142_9RHOB</name>
<dbReference type="Pfam" id="PF11316">
    <property type="entry name" value="Rhamno_transf"/>
    <property type="match status" value="1"/>
</dbReference>
<evidence type="ECO:0000313" key="2">
    <source>
        <dbReference type="Proteomes" id="UP000242447"/>
    </source>
</evidence>
<accession>A0A1W6P142</accession>
<evidence type="ECO:0000313" key="1">
    <source>
        <dbReference type="EMBL" id="ARO14997.1"/>
    </source>
</evidence>
<sequence>MIVAGVCRFSLVGRGDWKAYQGKSAEEVEAIALEQVKMLFTTERMNARLATFEHLTLASLRAQTDQDFIFVVLASKLMPKRFRERLEKICTAVPQVKLQFFGLTAAGEAQKKVFRELGLKFADVLQFRLDDDDCLCADYVEQMKAHTQHLMVADEEPFSATVHGVMYTKVNGPDTVIYNWPVDFFSAGAAVRHSSKSVYDFGHFALGSRFKAIKIAGRLALVTNNGTNDTDYTPDMIRKRRMSVMTPDQVRIAIEVNFGFLGDQGKKLSGITDFLMLSSAQSAMWMSELSMNGGRFVSTDDMMVRYLPRNSDTLIISAAFAVGPFAAVRAEEGVIAGNCRRLGVSALDLVVRRGDTAAYEALRAELQNLKVLQDFKTILLVGIGDGAALAAGLQDLFPAANLLALSPKALAGLALGGHAAGTKAYVIADPKQADAAYIDGLGPARTLVLNARGTGAYSKRFVDYLGLLDDALRGAADGTLAPDWFYRGYRAARANRTYQANLVERIILNGSIRRMQIAKAYFTAIDRNGFAQDLDRHLTGIGAVEPALSDK</sequence>
<proteinExistence type="predicted"/>
<protein>
    <submittedName>
        <fullName evidence="1">Uncharacterized protein</fullName>
    </submittedName>
</protein>
<dbReference type="STRING" id="92947.BVG79_01653"/>
<dbReference type="OrthoDB" id="7874906at2"/>
<gene>
    <name evidence="1" type="ORF">BVG79_01653</name>
</gene>
<dbReference type="Proteomes" id="UP000242447">
    <property type="component" value="Chromosome"/>
</dbReference>
<organism evidence="1 2">
    <name type="scientific">Ketogulonicigenium robustum</name>
    <dbReference type="NCBI Taxonomy" id="92947"/>
    <lineage>
        <taxon>Bacteria</taxon>
        <taxon>Pseudomonadati</taxon>
        <taxon>Pseudomonadota</taxon>
        <taxon>Alphaproteobacteria</taxon>
        <taxon>Rhodobacterales</taxon>
        <taxon>Roseobacteraceae</taxon>
        <taxon>Ketogulonicigenium</taxon>
    </lineage>
</organism>
<dbReference type="RefSeq" id="WP_085786452.1">
    <property type="nucleotide sequence ID" value="NZ_CP019937.1"/>
</dbReference>
<dbReference type="AlphaFoldDB" id="A0A1W6P142"/>